<keyword evidence="6" id="KW-1185">Reference proteome</keyword>
<feature type="chain" id="PRO_5001830371" evidence="3">
    <location>
        <begin position="22"/>
        <end position="395"/>
    </location>
</feature>
<evidence type="ECO:0000256" key="2">
    <source>
        <dbReference type="ARBA" id="ARBA00022729"/>
    </source>
</evidence>
<organism evidence="5 6">
    <name type="scientific">Stegodyphus mimosarum</name>
    <name type="common">African social velvet spider</name>
    <dbReference type="NCBI Taxonomy" id="407821"/>
    <lineage>
        <taxon>Eukaryota</taxon>
        <taxon>Metazoa</taxon>
        <taxon>Ecdysozoa</taxon>
        <taxon>Arthropoda</taxon>
        <taxon>Chelicerata</taxon>
        <taxon>Arachnida</taxon>
        <taxon>Araneae</taxon>
        <taxon>Araneomorphae</taxon>
        <taxon>Entelegynae</taxon>
        <taxon>Eresoidea</taxon>
        <taxon>Eresidae</taxon>
        <taxon>Stegodyphus</taxon>
    </lineage>
</organism>
<dbReference type="PANTHER" id="PTHR45672">
    <property type="entry name" value="PROTEIN DISULFIDE-ISOMERASE C17H9.14C-RELATED"/>
    <property type="match status" value="1"/>
</dbReference>
<feature type="signal peptide" evidence="3">
    <location>
        <begin position="1"/>
        <end position="21"/>
    </location>
</feature>
<evidence type="ECO:0000313" key="5">
    <source>
        <dbReference type="EMBL" id="KFM73991.1"/>
    </source>
</evidence>
<dbReference type="PANTHER" id="PTHR45672:SF3">
    <property type="entry name" value="THIOREDOXIN DOMAIN-CONTAINING PROTEIN 5"/>
    <property type="match status" value="1"/>
</dbReference>
<evidence type="ECO:0000259" key="4">
    <source>
        <dbReference type="PROSITE" id="PS51352"/>
    </source>
</evidence>
<feature type="domain" description="Thioredoxin" evidence="4">
    <location>
        <begin position="140"/>
        <end position="263"/>
    </location>
</feature>
<dbReference type="GO" id="GO:0005783">
    <property type="term" value="C:endoplasmic reticulum"/>
    <property type="evidence" value="ECO:0007669"/>
    <property type="project" value="TreeGrafter"/>
</dbReference>
<accession>A0A087U9F2</accession>
<reference evidence="5 6" key="1">
    <citation type="submission" date="2013-11" db="EMBL/GenBank/DDBJ databases">
        <title>Genome sequencing of Stegodyphus mimosarum.</title>
        <authorList>
            <person name="Bechsgaard J."/>
        </authorList>
    </citation>
    <scope>NUCLEOTIDE SEQUENCE [LARGE SCALE GENOMIC DNA]</scope>
</reference>
<dbReference type="InterPro" id="IPR036249">
    <property type="entry name" value="Thioredoxin-like_sf"/>
</dbReference>
<keyword evidence="2 3" id="KW-0732">Signal</keyword>
<dbReference type="Gene3D" id="3.40.30.10">
    <property type="entry name" value="Glutaredoxin"/>
    <property type="match status" value="3"/>
</dbReference>
<dbReference type="AlphaFoldDB" id="A0A087U9F2"/>
<feature type="domain" description="Thioredoxin" evidence="4">
    <location>
        <begin position="277"/>
        <end position="392"/>
    </location>
</feature>
<dbReference type="GO" id="GO:0006457">
    <property type="term" value="P:protein folding"/>
    <property type="evidence" value="ECO:0007669"/>
    <property type="project" value="TreeGrafter"/>
</dbReference>
<proteinExistence type="inferred from homology"/>
<dbReference type="InterPro" id="IPR051063">
    <property type="entry name" value="PDI"/>
</dbReference>
<dbReference type="EMBL" id="KK118848">
    <property type="protein sequence ID" value="KFM73991.1"/>
    <property type="molecule type" value="Genomic_DNA"/>
</dbReference>
<feature type="non-terminal residue" evidence="5">
    <location>
        <position position="395"/>
    </location>
</feature>
<evidence type="ECO:0000256" key="1">
    <source>
        <dbReference type="ARBA" id="ARBA00006347"/>
    </source>
</evidence>
<gene>
    <name evidence="5" type="ORF">X975_14404</name>
</gene>
<dbReference type="Proteomes" id="UP000054359">
    <property type="component" value="Unassembled WGS sequence"/>
</dbReference>
<evidence type="ECO:0000313" key="6">
    <source>
        <dbReference type="Proteomes" id="UP000054359"/>
    </source>
</evidence>
<dbReference type="InterPro" id="IPR017937">
    <property type="entry name" value="Thioredoxin_CS"/>
</dbReference>
<comment type="similarity">
    <text evidence="1">Belongs to the protein disulfide isomerase family.</text>
</comment>
<dbReference type="OrthoDB" id="71336at2759"/>
<dbReference type="Pfam" id="PF00085">
    <property type="entry name" value="Thioredoxin"/>
    <property type="match status" value="3"/>
</dbReference>
<feature type="domain" description="Thioredoxin" evidence="4">
    <location>
        <begin position="26"/>
        <end position="138"/>
    </location>
</feature>
<dbReference type="PROSITE" id="PS51352">
    <property type="entry name" value="THIOREDOXIN_2"/>
    <property type="match status" value="3"/>
</dbReference>
<sequence length="395" mass="45361">MYTKCFIALFACICVFKFCICSDLYSDRVKKYDSETFKQNVGGGVPHFVNFFAPWCGYCKRLKPVWDELAEKYNVNSPNQKIVIAKVDCTVETPLCALEGISGYPSLIFYDAGELKGTKYQGKRDLLGLEQFINENLRGTRKKEAVPPISSNIKYKNGAVQLTDENFHSTINWGMHFVKFYAPWCGHCQKMAHAWEELAQNSQHDKSVTISKVDCTVNRKSCEEFEVKGYPTLLWIVNGKKMEKYQGARNLVAFKQFITDMKAAHKDMLENEEGKIPEAKENEPNMVVKLTNDNFKNAVTKDFSFVKFYVPWCGHSQRLAPVWNELAIKFAAHPKAKIAEVDCSKDEILCNEYKIVGYPSLLLFHNGERITEYNGPRKLEQLHSFILDYLLHDEL</sequence>
<name>A0A087U9F2_STEMI</name>
<dbReference type="OMA" id="TKHQTLC"/>
<dbReference type="GO" id="GO:0003756">
    <property type="term" value="F:protein disulfide isomerase activity"/>
    <property type="evidence" value="ECO:0007669"/>
    <property type="project" value="TreeGrafter"/>
</dbReference>
<dbReference type="InterPro" id="IPR013766">
    <property type="entry name" value="Thioredoxin_domain"/>
</dbReference>
<dbReference type="SUPFAM" id="SSF52833">
    <property type="entry name" value="Thioredoxin-like"/>
    <property type="match status" value="3"/>
</dbReference>
<protein>
    <submittedName>
        <fullName evidence="5">Thioredoxin domain-containing protein 5</fullName>
    </submittedName>
</protein>
<evidence type="ECO:0000256" key="3">
    <source>
        <dbReference type="SAM" id="SignalP"/>
    </source>
</evidence>
<dbReference type="STRING" id="407821.A0A087U9F2"/>
<dbReference type="PROSITE" id="PS00194">
    <property type="entry name" value="THIOREDOXIN_1"/>
    <property type="match status" value="2"/>
</dbReference>